<organism evidence="2 3">
    <name type="scientific">Heligmosomoides polygyrus</name>
    <name type="common">Parasitic roundworm</name>
    <dbReference type="NCBI Taxonomy" id="6339"/>
    <lineage>
        <taxon>Eukaryota</taxon>
        <taxon>Metazoa</taxon>
        <taxon>Ecdysozoa</taxon>
        <taxon>Nematoda</taxon>
        <taxon>Chromadorea</taxon>
        <taxon>Rhabditida</taxon>
        <taxon>Rhabditina</taxon>
        <taxon>Rhabditomorpha</taxon>
        <taxon>Strongyloidea</taxon>
        <taxon>Heligmosomidae</taxon>
        <taxon>Heligmosomoides</taxon>
    </lineage>
</organism>
<proteinExistence type="predicted"/>
<dbReference type="AlphaFoldDB" id="A0A183FVS1"/>
<name>A0A183FVS1_HELPZ</name>
<dbReference type="OrthoDB" id="121932at2759"/>
<evidence type="ECO:0000313" key="1">
    <source>
        <dbReference type="EMBL" id="VDO92251.1"/>
    </source>
</evidence>
<dbReference type="Pfam" id="PF16065">
    <property type="entry name" value="DUF4807"/>
    <property type="match status" value="1"/>
</dbReference>
<dbReference type="PANTHER" id="PTHR36693:SF1">
    <property type="entry name" value="GH02722P"/>
    <property type="match status" value="1"/>
</dbReference>
<dbReference type="Proteomes" id="UP000050761">
    <property type="component" value="Unassembled WGS sequence"/>
</dbReference>
<sequence length="185" mass="21214">MIGAYFCISPNCLIPGLITATSLRVSSYGYEYHISLMNILTITGEFLFAVNFPLHPKINGKGRHKSSPPEMRHAFFFYGMWRKQFECYFELEHLMWRMSTLGGACSAMADYDLAFAKRAGVISERQMRIAAELDDHTLLARCYLYIALSEAQQARFAEARKIVRYVLSLKWYFLFVDIGLSSTST</sequence>
<dbReference type="EMBL" id="UZAH01027507">
    <property type="protein sequence ID" value="VDO92251.1"/>
    <property type="molecule type" value="Genomic_DNA"/>
</dbReference>
<accession>A0A3P7YXE4</accession>
<dbReference type="PANTHER" id="PTHR36693">
    <property type="entry name" value="GH02722P"/>
    <property type="match status" value="1"/>
</dbReference>
<evidence type="ECO:0000313" key="2">
    <source>
        <dbReference type="Proteomes" id="UP000050761"/>
    </source>
</evidence>
<evidence type="ECO:0000313" key="3">
    <source>
        <dbReference type="WBParaSite" id="HPBE_0001245201-mRNA-1"/>
    </source>
</evidence>
<keyword evidence="2" id="KW-1185">Reference proteome</keyword>
<dbReference type="InterPro" id="IPR032072">
    <property type="entry name" value="DUF4807"/>
</dbReference>
<gene>
    <name evidence="1" type="ORF">HPBE_LOCUS12456</name>
</gene>
<dbReference type="WBParaSite" id="HPBE_0001245201-mRNA-1">
    <property type="protein sequence ID" value="HPBE_0001245201-mRNA-1"/>
    <property type="gene ID" value="HPBE_0001245201"/>
</dbReference>
<accession>A0A183FVS1</accession>
<protein>
    <submittedName>
        <fullName evidence="1 3">Uncharacterized protein</fullName>
    </submittedName>
</protein>
<reference evidence="1 2" key="1">
    <citation type="submission" date="2018-11" db="EMBL/GenBank/DDBJ databases">
        <authorList>
            <consortium name="Pathogen Informatics"/>
        </authorList>
    </citation>
    <scope>NUCLEOTIDE SEQUENCE [LARGE SCALE GENOMIC DNA]</scope>
</reference>
<reference evidence="3" key="2">
    <citation type="submission" date="2019-09" db="UniProtKB">
        <authorList>
            <consortium name="WormBaseParasite"/>
        </authorList>
    </citation>
    <scope>IDENTIFICATION</scope>
</reference>